<proteinExistence type="inferred from homology"/>
<evidence type="ECO:0000256" key="2">
    <source>
        <dbReference type="ARBA" id="ARBA00022448"/>
    </source>
</evidence>
<sequence>MRHSRRLMALGGLGLATTLALAGCGGSGFDDGPAASGGTEGAAGGELTSSDDALTIMIGSSGDAETAAVKDAVAKWSEDSGVSAEVVAATDLTQQLSQGFAGGNPPDLFYLATELLAGYADNGSVVAYGDKLENKGDFYPSLVQNFTYDDKFYCAPKDFSTLQLIINKNLWEKAGLTDADVPTDWDSLATVAKKLTSGNTTGLVFSGEYQRVGAFMAEAGGRLVSEDGTKVVADSQENADALAYVKEHLADGTFAYAADVGAGWGGEALGKQLAAMTIEGNWITGALGDFPDVDPLVVELPAGPAGKGTLQFTNCWGMAADSPNQQAALDLVEYLTTAEQQLEFSKAFGPMPSVQSAAEQWTTDNPNLEAFLSGADYAQGVPTNDGVSDVFTDFNAQLATLKDGDPATILKSVQSNLEAIVG</sequence>
<dbReference type="GO" id="GO:0055052">
    <property type="term" value="C:ATP-binding cassette (ABC) transporter complex, substrate-binding subunit-containing"/>
    <property type="evidence" value="ECO:0007669"/>
    <property type="project" value="TreeGrafter"/>
</dbReference>
<dbReference type="Proteomes" id="UP000024001">
    <property type="component" value="Unassembled WGS sequence"/>
</dbReference>
<feature type="signal peptide" evidence="4">
    <location>
        <begin position="1"/>
        <end position="22"/>
    </location>
</feature>
<dbReference type="PROSITE" id="PS51257">
    <property type="entry name" value="PROKAR_LIPOPROTEIN"/>
    <property type="match status" value="1"/>
</dbReference>
<dbReference type="PANTHER" id="PTHR30061">
    <property type="entry name" value="MALTOSE-BINDING PERIPLASMIC PROTEIN"/>
    <property type="match status" value="1"/>
</dbReference>
<evidence type="ECO:0000313" key="5">
    <source>
        <dbReference type="EMBL" id="EZP26843.1"/>
    </source>
</evidence>
<evidence type="ECO:0000313" key="6">
    <source>
        <dbReference type="Proteomes" id="UP000024001"/>
    </source>
</evidence>
<comment type="caution">
    <text evidence="5">The sequence shown here is derived from an EMBL/GenBank/DDBJ whole genome shotgun (WGS) entry which is preliminary data.</text>
</comment>
<evidence type="ECO:0000256" key="3">
    <source>
        <dbReference type="ARBA" id="ARBA00022729"/>
    </source>
</evidence>
<dbReference type="GO" id="GO:0042956">
    <property type="term" value="P:maltodextrin transmembrane transport"/>
    <property type="evidence" value="ECO:0007669"/>
    <property type="project" value="TreeGrafter"/>
</dbReference>
<dbReference type="Gene3D" id="3.40.190.10">
    <property type="entry name" value="Periplasmic binding protein-like II"/>
    <property type="match status" value="1"/>
</dbReference>
<dbReference type="PANTHER" id="PTHR30061:SF50">
    <property type="entry name" value="MALTOSE_MALTODEXTRIN-BINDING PERIPLASMIC PROTEIN"/>
    <property type="match status" value="1"/>
</dbReference>
<reference evidence="5 6" key="1">
    <citation type="submission" date="2014-03" db="EMBL/GenBank/DDBJ databases">
        <title>Draft Genome Sequences of 13 Willow Endophytes.</title>
        <authorList>
            <person name="Gan H.Y."/>
            <person name="Gan H.M."/>
            <person name="Savka M.A."/>
            <person name="Hudson A.O."/>
        </authorList>
    </citation>
    <scope>NUCLEOTIDE SEQUENCE [LARGE SCALE GENOMIC DNA]</scope>
    <source>
        <strain evidence="5 6">RIT293</strain>
    </source>
</reference>
<name>A0A031FQH9_9MICO</name>
<evidence type="ECO:0000256" key="1">
    <source>
        <dbReference type="ARBA" id="ARBA00008520"/>
    </source>
</evidence>
<comment type="similarity">
    <text evidence="1">Belongs to the bacterial solute-binding protein 1 family.</text>
</comment>
<accession>A0A031FQH9</accession>
<keyword evidence="2" id="KW-0813">Transport</keyword>
<dbReference type="GO" id="GO:1901982">
    <property type="term" value="F:maltose binding"/>
    <property type="evidence" value="ECO:0007669"/>
    <property type="project" value="TreeGrafter"/>
</dbReference>
<protein>
    <submittedName>
        <fullName evidence="5">Multiple sugar transport system substrate-binding protein</fullName>
    </submittedName>
</protein>
<dbReference type="PATRIC" id="fig|273677.3.peg.2029"/>
<feature type="chain" id="PRO_5001553009" evidence="4">
    <location>
        <begin position="23"/>
        <end position="422"/>
    </location>
</feature>
<keyword evidence="5" id="KW-0762">Sugar transport</keyword>
<dbReference type="Pfam" id="PF13416">
    <property type="entry name" value="SBP_bac_8"/>
    <property type="match status" value="1"/>
</dbReference>
<dbReference type="eggNOG" id="COG2182">
    <property type="taxonomic scope" value="Bacteria"/>
</dbReference>
<keyword evidence="6" id="KW-1185">Reference proteome</keyword>
<dbReference type="InterPro" id="IPR006059">
    <property type="entry name" value="SBP"/>
</dbReference>
<dbReference type="GO" id="GO:0015768">
    <property type="term" value="P:maltose transport"/>
    <property type="evidence" value="ECO:0007669"/>
    <property type="project" value="TreeGrafter"/>
</dbReference>
<dbReference type="SUPFAM" id="SSF53850">
    <property type="entry name" value="Periplasmic binding protein-like II"/>
    <property type="match status" value="1"/>
</dbReference>
<dbReference type="EMBL" id="JFYO01000006">
    <property type="protein sequence ID" value="EZP26843.1"/>
    <property type="molecule type" value="Genomic_DNA"/>
</dbReference>
<dbReference type="AlphaFoldDB" id="A0A031FQH9"/>
<gene>
    <name evidence="5" type="ORF">BW34_02045</name>
</gene>
<organism evidence="5 6">
    <name type="scientific">Microbacterium oleivorans</name>
    <dbReference type="NCBI Taxonomy" id="273677"/>
    <lineage>
        <taxon>Bacteria</taxon>
        <taxon>Bacillati</taxon>
        <taxon>Actinomycetota</taxon>
        <taxon>Actinomycetes</taxon>
        <taxon>Micrococcales</taxon>
        <taxon>Microbacteriaceae</taxon>
        <taxon>Microbacterium</taxon>
    </lineage>
</organism>
<keyword evidence="3 4" id="KW-0732">Signal</keyword>
<evidence type="ECO:0000256" key="4">
    <source>
        <dbReference type="SAM" id="SignalP"/>
    </source>
</evidence>